<keyword evidence="7" id="KW-0479">Metal-binding</keyword>
<comment type="subcellular location">
    <subcellularLocation>
        <location evidence="3">Membrane</location>
        <topology evidence="3">Single-pass membrane protein</topology>
    </subcellularLocation>
</comment>
<comment type="cofactor">
    <cofactor evidence="1">
        <name>Mn(2+)</name>
        <dbReference type="ChEBI" id="CHEBI:29035"/>
    </cofactor>
</comment>
<dbReference type="SUPFAM" id="SSF81606">
    <property type="entry name" value="PP2C-like"/>
    <property type="match status" value="1"/>
</dbReference>
<dbReference type="PROSITE" id="PS51746">
    <property type="entry name" value="PPM_2"/>
    <property type="match status" value="1"/>
</dbReference>
<keyword evidence="13" id="KW-0464">Manganese</keyword>
<dbReference type="SMART" id="SM00332">
    <property type="entry name" value="PP2Cc"/>
    <property type="match status" value="1"/>
</dbReference>
<protein>
    <recommendedName>
        <fullName evidence="5">protein-serine/threonine phosphatase</fullName>
        <ecNumber evidence="5">3.1.3.16</ecNumber>
    </recommendedName>
</protein>
<evidence type="ECO:0000256" key="2">
    <source>
        <dbReference type="ARBA" id="ARBA00001946"/>
    </source>
</evidence>
<comment type="cofactor">
    <cofactor evidence="2">
        <name>Mg(2+)</name>
        <dbReference type="ChEBI" id="CHEBI:18420"/>
    </cofactor>
</comment>
<dbReference type="InterPro" id="IPR015655">
    <property type="entry name" value="PP2C"/>
</dbReference>
<dbReference type="EnsemblPlants" id="Kaladp0052s0015.2.v1.1">
    <property type="protein sequence ID" value="Kaladp0052s0015.2.v1.1"/>
    <property type="gene ID" value="Kaladp0052s0015.v1.1"/>
</dbReference>
<evidence type="ECO:0000256" key="3">
    <source>
        <dbReference type="ARBA" id="ARBA00004167"/>
    </source>
</evidence>
<dbReference type="OMA" id="WCHASAA"/>
<evidence type="ECO:0000313" key="17">
    <source>
        <dbReference type="Proteomes" id="UP000594263"/>
    </source>
</evidence>
<evidence type="ECO:0000259" key="15">
    <source>
        <dbReference type="PROSITE" id="PS51746"/>
    </source>
</evidence>
<organism evidence="16 17">
    <name type="scientific">Kalanchoe fedtschenkoi</name>
    <name type="common">Lavender scallops</name>
    <name type="synonym">South American air plant</name>
    <dbReference type="NCBI Taxonomy" id="63787"/>
    <lineage>
        <taxon>Eukaryota</taxon>
        <taxon>Viridiplantae</taxon>
        <taxon>Streptophyta</taxon>
        <taxon>Embryophyta</taxon>
        <taxon>Tracheophyta</taxon>
        <taxon>Spermatophyta</taxon>
        <taxon>Magnoliopsida</taxon>
        <taxon>eudicotyledons</taxon>
        <taxon>Gunneridae</taxon>
        <taxon>Pentapetalae</taxon>
        <taxon>Saxifragales</taxon>
        <taxon>Crassulaceae</taxon>
        <taxon>Kalanchoe</taxon>
    </lineage>
</organism>
<comment type="similarity">
    <text evidence="4 14">Belongs to the PP2C family.</text>
</comment>
<dbReference type="GO" id="GO:0009767">
    <property type="term" value="P:photosynthetic electron transport chain"/>
    <property type="evidence" value="ECO:0007669"/>
    <property type="project" value="EnsemblPlants"/>
</dbReference>
<dbReference type="GO" id="GO:0009579">
    <property type="term" value="C:thylakoid"/>
    <property type="evidence" value="ECO:0007669"/>
    <property type="project" value="EnsemblPlants"/>
</dbReference>
<dbReference type="EnsemblPlants" id="Kaladp0052s0015.1.v1.1">
    <property type="protein sequence ID" value="Kaladp0052s0015.1.v1.1"/>
    <property type="gene ID" value="Kaladp0052s0015.v1.1"/>
</dbReference>
<proteinExistence type="inferred from homology"/>
<dbReference type="CDD" id="cd00143">
    <property type="entry name" value="PP2Cc"/>
    <property type="match status" value="1"/>
</dbReference>
<keyword evidence="8 14" id="KW-0378">Hydrolase</keyword>
<evidence type="ECO:0000256" key="5">
    <source>
        <dbReference type="ARBA" id="ARBA00013081"/>
    </source>
</evidence>
<evidence type="ECO:0000256" key="9">
    <source>
        <dbReference type="ARBA" id="ARBA00022842"/>
    </source>
</evidence>
<evidence type="ECO:0000256" key="7">
    <source>
        <dbReference type="ARBA" id="ARBA00022723"/>
    </source>
</evidence>
<evidence type="ECO:0000313" key="16">
    <source>
        <dbReference type="EnsemblPlants" id="Kaladp0052s0015.2.v1.1"/>
    </source>
</evidence>
<feature type="domain" description="PPM-type phosphatase" evidence="15">
    <location>
        <begin position="59"/>
        <end position="347"/>
    </location>
</feature>
<dbReference type="GO" id="GO:0009570">
    <property type="term" value="C:chloroplast stroma"/>
    <property type="evidence" value="ECO:0007669"/>
    <property type="project" value="EnsemblPlants"/>
</dbReference>
<keyword evidence="9" id="KW-0460">Magnesium</keyword>
<dbReference type="PANTHER" id="PTHR47992">
    <property type="entry name" value="PROTEIN PHOSPHATASE"/>
    <property type="match status" value="1"/>
</dbReference>
<accession>A0A7N0U211</accession>
<evidence type="ECO:0000256" key="11">
    <source>
        <dbReference type="ARBA" id="ARBA00022989"/>
    </source>
</evidence>
<dbReference type="InterPro" id="IPR036457">
    <property type="entry name" value="PPM-type-like_dom_sf"/>
</dbReference>
<name>A0A7N0U211_KALFE</name>
<dbReference type="InterPro" id="IPR001932">
    <property type="entry name" value="PPM-type_phosphatase-like_dom"/>
</dbReference>
<dbReference type="EC" id="3.1.3.16" evidence="5"/>
<dbReference type="InterPro" id="IPR000222">
    <property type="entry name" value="PP2C_BS"/>
</dbReference>
<keyword evidence="12" id="KW-0472">Membrane</keyword>
<keyword evidence="10 14" id="KW-0904">Protein phosphatase</keyword>
<dbReference type="GO" id="GO:0000287">
    <property type="term" value="F:magnesium ion binding"/>
    <property type="evidence" value="ECO:0007669"/>
    <property type="project" value="EnsemblPlants"/>
</dbReference>
<reference evidence="16" key="1">
    <citation type="submission" date="2021-01" db="UniProtKB">
        <authorList>
            <consortium name="EnsemblPlants"/>
        </authorList>
    </citation>
    <scope>IDENTIFICATION</scope>
</reference>
<dbReference type="GO" id="GO:0016020">
    <property type="term" value="C:membrane"/>
    <property type="evidence" value="ECO:0007669"/>
    <property type="project" value="UniProtKB-SubCell"/>
</dbReference>
<evidence type="ECO:0000256" key="6">
    <source>
        <dbReference type="ARBA" id="ARBA00022692"/>
    </source>
</evidence>
<dbReference type="Gramene" id="Kaladp0052s0015.2.v1.1">
    <property type="protein sequence ID" value="Kaladp0052s0015.2.v1.1"/>
    <property type="gene ID" value="Kaladp0052s0015.v1.1"/>
</dbReference>
<dbReference type="GO" id="GO:0080005">
    <property type="term" value="P:photosystem stoichiometry adjustment"/>
    <property type="evidence" value="ECO:0007669"/>
    <property type="project" value="EnsemblPlants"/>
</dbReference>
<keyword evidence="11" id="KW-1133">Transmembrane helix</keyword>
<dbReference type="Gramene" id="Kaladp0052s0015.1.v1.1">
    <property type="protein sequence ID" value="Kaladp0052s0015.1.v1.1"/>
    <property type="gene ID" value="Kaladp0052s0015.v1.1"/>
</dbReference>
<evidence type="ECO:0000256" key="13">
    <source>
        <dbReference type="ARBA" id="ARBA00023211"/>
    </source>
</evidence>
<dbReference type="PROSITE" id="PS01032">
    <property type="entry name" value="PPM_1"/>
    <property type="match status" value="1"/>
</dbReference>
<evidence type="ECO:0000256" key="8">
    <source>
        <dbReference type="ARBA" id="ARBA00022801"/>
    </source>
</evidence>
<dbReference type="Gene3D" id="3.60.40.10">
    <property type="entry name" value="PPM-type phosphatase domain"/>
    <property type="match status" value="1"/>
</dbReference>
<dbReference type="AlphaFoldDB" id="A0A7N0U211"/>
<evidence type="ECO:0000256" key="14">
    <source>
        <dbReference type="RuleBase" id="RU003465"/>
    </source>
</evidence>
<evidence type="ECO:0000256" key="10">
    <source>
        <dbReference type="ARBA" id="ARBA00022912"/>
    </source>
</evidence>
<evidence type="ECO:0000256" key="4">
    <source>
        <dbReference type="ARBA" id="ARBA00006702"/>
    </source>
</evidence>
<keyword evidence="6" id="KW-0812">Transmembrane</keyword>
<dbReference type="Pfam" id="PF00481">
    <property type="entry name" value="PP2C"/>
    <property type="match status" value="1"/>
</dbReference>
<evidence type="ECO:0000256" key="12">
    <source>
        <dbReference type="ARBA" id="ARBA00023136"/>
    </source>
</evidence>
<dbReference type="FunFam" id="3.60.40.10:FF:000049">
    <property type="entry name" value="Protein phosphatase 2C 57"/>
    <property type="match status" value="1"/>
</dbReference>
<evidence type="ECO:0000256" key="1">
    <source>
        <dbReference type="ARBA" id="ARBA00001936"/>
    </source>
</evidence>
<dbReference type="GO" id="GO:0004722">
    <property type="term" value="F:protein serine/threonine phosphatase activity"/>
    <property type="evidence" value="ECO:0007669"/>
    <property type="project" value="UniProtKB-EC"/>
</dbReference>
<dbReference type="Proteomes" id="UP000594263">
    <property type="component" value="Unplaced"/>
</dbReference>
<dbReference type="GO" id="GO:0030145">
    <property type="term" value="F:manganese ion binding"/>
    <property type="evidence" value="ECO:0007669"/>
    <property type="project" value="EnsemblPlants"/>
</dbReference>
<keyword evidence="17" id="KW-1185">Reference proteome</keyword>
<sequence length="387" mass="42867">MALLSQQLQRFLLTNSSSSSGFTASKGTIYKIKTKMNPCCSSVAINTASSSLAGVAGIRWGSVKFQGRREEMEDDVLVKSDGLSGFSFAAVFDGHAGFSSVEFLREELYNECASALLDGLVLSDRDFNTMKTALEKAFQKADAKLLDWLASMDKDDGSGSTATAIFIGNEMLVVSHVGDSNVVLSRNGKPEILTNPHRPYGRNKVSLQEIRRVREAGGWIVDGRICGDISISRAFGDIRFKTKKNEMLEKGVEEGRWTQKFISRIRFKDDLVTAVPDIYQVSLGPDAEFILLASDGLWDYMNSSEAVNLVRNQLQRHGDVQLACEALAQTALDRRSQDNISIVIADLGRTDWRNLPQRQNFAYELGQAFTTIAIVSMGIWMSYQFSF</sequence>